<dbReference type="EMBL" id="BPLQ01000173">
    <property type="protein sequence ID" value="GIX68282.1"/>
    <property type="molecule type" value="Genomic_DNA"/>
</dbReference>
<keyword evidence="2" id="KW-1185">Reference proteome</keyword>
<comment type="caution">
    <text evidence="1">The sequence shown here is derived from an EMBL/GenBank/DDBJ whole genome shotgun (WGS) entry which is preliminary data.</text>
</comment>
<feature type="non-terminal residue" evidence="1">
    <location>
        <position position="21"/>
    </location>
</feature>
<name>A0AAV4M833_9ARAC</name>
<sequence length="21" mass="2382">MPSDALFETITVLQLNGFKQE</sequence>
<organism evidence="1 2">
    <name type="scientific">Caerostris darwini</name>
    <dbReference type="NCBI Taxonomy" id="1538125"/>
    <lineage>
        <taxon>Eukaryota</taxon>
        <taxon>Metazoa</taxon>
        <taxon>Ecdysozoa</taxon>
        <taxon>Arthropoda</taxon>
        <taxon>Chelicerata</taxon>
        <taxon>Arachnida</taxon>
        <taxon>Araneae</taxon>
        <taxon>Araneomorphae</taxon>
        <taxon>Entelegynae</taxon>
        <taxon>Araneoidea</taxon>
        <taxon>Araneidae</taxon>
        <taxon>Caerostris</taxon>
    </lineage>
</organism>
<dbReference type="AlphaFoldDB" id="A0AAV4M833"/>
<evidence type="ECO:0000313" key="1">
    <source>
        <dbReference type="EMBL" id="GIX68282.1"/>
    </source>
</evidence>
<accession>A0AAV4M833</accession>
<gene>
    <name evidence="1" type="ORF">CDAR_114241</name>
</gene>
<reference evidence="1 2" key="1">
    <citation type="submission" date="2021-06" db="EMBL/GenBank/DDBJ databases">
        <title>Caerostris darwini draft genome.</title>
        <authorList>
            <person name="Kono N."/>
            <person name="Arakawa K."/>
        </authorList>
    </citation>
    <scope>NUCLEOTIDE SEQUENCE [LARGE SCALE GENOMIC DNA]</scope>
</reference>
<dbReference type="Proteomes" id="UP001054837">
    <property type="component" value="Unassembled WGS sequence"/>
</dbReference>
<proteinExistence type="predicted"/>
<protein>
    <submittedName>
        <fullName evidence="1">Uncharacterized protein</fullName>
    </submittedName>
</protein>
<evidence type="ECO:0000313" key="2">
    <source>
        <dbReference type="Proteomes" id="UP001054837"/>
    </source>
</evidence>